<dbReference type="Gene3D" id="3.40.50.360">
    <property type="match status" value="1"/>
</dbReference>
<protein>
    <recommendedName>
        <fullName evidence="6">FMN dependent NADH:quinone oxidoreductase</fullName>
        <ecNumber evidence="6">1.6.5.-</ecNumber>
    </recommendedName>
    <alternativeName>
        <fullName evidence="6">Azo-dye reductase</fullName>
    </alternativeName>
    <alternativeName>
        <fullName evidence="6">FMN-dependent NADH-azo compound oxidoreductase</fullName>
    </alternativeName>
    <alternativeName>
        <fullName evidence="6">FMN-dependent NADH-azoreductase</fullName>
        <ecNumber evidence="6">1.7.1.17</ecNumber>
    </alternativeName>
</protein>
<dbReference type="PANTHER" id="PTHR43741:SF4">
    <property type="entry name" value="FMN-DEPENDENT NADH:QUINONE OXIDOREDUCTASE"/>
    <property type="match status" value="1"/>
</dbReference>
<evidence type="ECO:0000256" key="2">
    <source>
        <dbReference type="ARBA" id="ARBA00022643"/>
    </source>
</evidence>
<keyword evidence="4 6" id="KW-0520">NAD</keyword>
<dbReference type="GO" id="GO:0009055">
    <property type="term" value="F:electron transfer activity"/>
    <property type="evidence" value="ECO:0007669"/>
    <property type="project" value="UniProtKB-UniRule"/>
</dbReference>
<keyword evidence="9" id="KW-1185">Reference proteome</keyword>
<dbReference type="HAMAP" id="MF_01216">
    <property type="entry name" value="Azoreductase_type1"/>
    <property type="match status" value="1"/>
</dbReference>
<feature type="domain" description="Flavodoxin-like fold" evidence="7">
    <location>
        <begin position="1"/>
        <end position="176"/>
    </location>
</feature>
<dbReference type="Pfam" id="PF02525">
    <property type="entry name" value="Flavodoxin_2"/>
    <property type="match status" value="1"/>
</dbReference>
<dbReference type="InterPro" id="IPR023048">
    <property type="entry name" value="NADH:quinone_OxRdtase_FMN_depd"/>
</dbReference>
<gene>
    <name evidence="6" type="primary">azoR</name>
    <name evidence="8" type="ORF">SAMN05443668_113137</name>
</gene>
<dbReference type="Proteomes" id="UP000184440">
    <property type="component" value="Unassembled WGS sequence"/>
</dbReference>
<comment type="similarity">
    <text evidence="6">Belongs to the azoreductase type 1 family.</text>
</comment>
<dbReference type="EC" id="1.7.1.17" evidence="6"/>
<comment type="caution">
    <text evidence="6">Lacks conserved residue(s) required for the propagation of feature annotation.</text>
</comment>
<dbReference type="InterPro" id="IPR003680">
    <property type="entry name" value="Flavodoxin_fold"/>
</dbReference>
<comment type="function">
    <text evidence="6">Quinone reductase that provides resistance to thiol-specific stress caused by electrophilic quinones.</text>
</comment>
<reference evidence="8 9" key="1">
    <citation type="submission" date="2016-11" db="EMBL/GenBank/DDBJ databases">
        <authorList>
            <person name="Jaros S."/>
            <person name="Januszkiewicz K."/>
            <person name="Wedrychowicz H."/>
        </authorList>
    </citation>
    <scope>NUCLEOTIDE SEQUENCE [LARGE SCALE GENOMIC DNA]</scope>
    <source>
        <strain evidence="8 9">DSM 46144</strain>
    </source>
</reference>
<evidence type="ECO:0000313" key="9">
    <source>
        <dbReference type="Proteomes" id="UP000184440"/>
    </source>
</evidence>
<keyword evidence="3 6" id="KW-0560">Oxidoreductase</keyword>
<sequence length="219" mass="23216">MTLFRLDASIRTQGSVSRAVADTVQAAWQAEHPDARIVRRDLASDLLPASTWATAVSAGMTPAEERTPAQHGAVAMASSLADELLAADAYLFAIPLYNYAIPHHVKSWIDTLLTTPAFGPGATPAVAGRPAVLVTVRGGGYGPGTPREGWDHNTPYLRRVFADMWNLDLEIVEAELTLAEVNPAMAELRPLAAESLEAAHLSAAETGRTLAARLSTPAA</sequence>
<comment type="catalytic activity">
    <reaction evidence="5">
        <text>N,N-dimethyl-1,4-phenylenediamine + anthranilate + 2 NAD(+) = 2-(4-dimethylaminophenyl)diazenylbenzoate + 2 NADH + 2 H(+)</text>
        <dbReference type="Rhea" id="RHEA:55872"/>
        <dbReference type="ChEBI" id="CHEBI:15378"/>
        <dbReference type="ChEBI" id="CHEBI:15783"/>
        <dbReference type="ChEBI" id="CHEBI:16567"/>
        <dbReference type="ChEBI" id="CHEBI:57540"/>
        <dbReference type="ChEBI" id="CHEBI:57945"/>
        <dbReference type="ChEBI" id="CHEBI:71579"/>
        <dbReference type="EC" id="1.7.1.17"/>
    </reaction>
    <physiologicalReaction direction="right-to-left" evidence="5">
        <dbReference type="Rhea" id="RHEA:55874"/>
    </physiologicalReaction>
</comment>
<keyword evidence="2 6" id="KW-0288">FMN</keyword>
<dbReference type="InterPro" id="IPR029039">
    <property type="entry name" value="Flavoprotein-like_sf"/>
</dbReference>
<dbReference type="GO" id="GO:0016652">
    <property type="term" value="F:oxidoreductase activity, acting on NAD(P)H as acceptor"/>
    <property type="evidence" value="ECO:0007669"/>
    <property type="project" value="UniProtKB-UniRule"/>
</dbReference>
<evidence type="ECO:0000313" key="8">
    <source>
        <dbReference type="EMBL" id="SHN46021.1"/>
    </source>
</evidence>
<evidence type="ECO:0000256" key="5">
    <source>
        <dbReference type="ARBA" id="ARBA00048542"/>
    </source>
</evidence>
<dbReference type="AlphaFoldDB" id="A0A1M7RIP9"/>
<dbReference type="EMBL" id="FRCS01000013">
    <property type="protein sequence ID" value="SHN46021.1"/>
    <property type="molecule type" value="Genomic_DNA"/>
</dbReference>
<evidence type="ECO:0000256" key="1">
    <source>
        <dbReference type="ARBA" id="ARBA00022630"/>
    </source>
</evidence>
<dbReference type="RefSeq" id="WP_073262805.1">
    <property type="nucleotide sequence ID" value="NZ_FRCS01000013.1"/>
</dbReference>
<evidence type="ECO:0000259" key="7">
    <source>
        <dbReference type="Pfam" id="PF02525"/>
    </source>
</evidence>
<feature type="binding site" evidence="6">
    <location>
        <position position="9"/>
    </location>
    <ligand>
        <name>FMN</name>
        <dbReference type="ChEBI" id="CHEBI:58210"/>
    </ligand>
</feature>
<feature type="binding site" evidence="6">
    <location>
        <begin position="15"/>
        <end position="17"/>
    </location>
    <ligand>
        <name>FMN</name>
        <dbReference type="ChEBI" id="CHEBI:58210"/>
    </ligand>
</feature>
<dbReference type="STRING" id="134849.SAMN05443668_113137"/>
<name>A0A1M7RIP9_9ACTN</name>
<comment type="catalytic activity">
    <reaction evidence="6">
        <text>2 a quinone + NADH + H(+) = 2 a 1,4-benzosemiquinone + NAD(+)</text>
        <dbReference type="Rhea" id="RHEA:65952"/>
        <dbReference type="ChEBI" id="CHEBI:15378"/>
        <dbReference type="ChEBI" id="CHEBI:57540"/>
        <dbReference type="ChEBI" id="CHEBI:57945"/>
        <dbReference type="ChEBI" id="CHEBI:132124"/>
        <dbReference type="ChEBI" id="CHEBI:134225"/>
    </reaction>
</comment>
<dbReference type="PANTHER" id="PTHR43741">
    <property type="entry name" value="FMN-DEPENDENT NADH-AZOREDUCTASE 1"/>
    <property type="match status" value="1"/>
</dbReference>
<dbReference type="InterPro" id="IPR050104">
    <property type="entry name" value="FMN-dep_NADH:Q_OxRdtase_AzoR1"/>
</dbReference>
<dbReference type="GO" id="GO:0016655">
    <property type="term" value="F:oxidoreductase activity, acting on NAD(P)H, quinone or similar compound as acceptor"/>
    <property type="evidence" value="ECO:0007669"/>
    <property type="project" value="InterPro"/>
</dbReference>
<comment type="cofactor">
    <cofactor evidence="6">
        <name>FMN</name>
        <dbReference type="ChEBI" id="CHEBI:58210"/>
    </cofactor>
    <text evidence="6">Binds 1 FMN per subunit.</text>
</comment>
<dbReference type="GO" id="GO:0010181">
    <property type="term" value="F:FMN binding"/>
    <property type="evidence" value="ECO:0007669"/>
    <property type="project" value="UniProtKB-UniRule"/>
</dbReference>
<evidence type="ECO:0000256" key="3">
    <source>
        <dbReference type="ARBA" id="ARBA00023002"/>
    </source>
</evidence>
<keyword evidence="1 6" id="KW-0285">Flavoprotein</keyword>
<dbReference type="EC" id="1.6.5.-" evidence="6"/>
<accession>A0A1M7RIP9</accession>
<evidence type="ECO:0000256" key="6">
    <source>
        <dbReference type="HAMAP-Rule" id="MF_01216"/>
    </source>
</evidence>
<dbReference type="OrthoDB" id="9805013at2"/>
<dbReference type="SUPFAM" id="SSF52218">
    <property type="entry name" value="Flavoproteins"/>
    <property type="match status" value="1"/>
</dbReference>
<comment type="function">
    <text evidence="6">Also exhibits azoreductase activity. Catalyzes the reductive cleavage of the azo bond in aromatic azo compounds to the corresponding amines.</text>
</comment>
<organism evidence="8 9">
    <name type="scientific">Cryptosporangium aurantiacum</name>
    <dbReference type="NCBI Taxonomy" id="134849"/>
    <lineage>
        <taxon>Bacteria</taxon>
        <taxon>Bacillati</taxon>
        <taxon>Actinomycetota</taxon>
        <taxon>Actinomycetes</taxon>
        <taxon>Cryptosporangiales</taxon>
        <taxon>Cryptosporangiaceae</taxon>
        <taxon>Cryptosporangium</taxon>
    </lineage>
</organism>
<comment type="subunit">
    <text evidence="6">Homodimer.</text>
</comment>
<proteinExistence type="inferred from homology"/>
<evidence type="ECO:0000256" key="4">
    <source>
        <dbReference type="ARBA" id="ARBA00023027"/>
    </source>
</evidence>